<dbReference type="CDD" id="cd01146">
    <property type="entry name" value="FhuD"/>
    <property type="match status" value="1"/>
</dbReference>
<name>A0ABU2NAJ4_9PSEU</name>
<comment type="caution">
    <text evidence="8">The sequence shown here is derived from an EMBL/GenBank/DDBJ whole genome shotgun (WGS) entry which is preliminary data.</text>
</comment>
<keyword evidence="3" id="KW-0813">Transport</keyword>
<evidence type="ECO:0000313" key="8">
    <source>
        <dbReference type="EMBL" id="MDT0350503.1"/>
    </source>
</evidence>
<dbReference type="PRINTS" id="PR01715">
    <property type="entry name" value="FERRIBNDNGPP"/>
</dbReference>
<evidence type="ECO:0000259" key="7">
    <source>
        <dbReference type="PROSITE" id="PS50983"/>
    </source>
</evidence>
<dbReference type="PROSITE" id="PS50983">
    <property type="entry name" value="FE_B12_PBP"/>
    <property type="match status" value="1"/>
</dbReference>
<comment type="subcellular location">
    <subcellularLocation>
        <location evidence="1">Cell envelope</location>
    </subcellularLocation>
</comment>
<evidence type="ECO:0000256" key="6">
    <source>
        <dbReference type="SAM" id="SignalP"/>
    </source>
</evidence>
<keyword evidence="4 6" id="KW-0732">Signal</keyword>
<feature type="chain" id="PRO_5045960776" evidence="6">
    <location>
        <begin position="23"/>
        <end position="332"/>
    </location>
</feature>
<reference evidence="9" key="1">
    <citation type="submission" date="2023-07" db="EMBL/GenBank/DDBJ databases">
        <title>30 novel species of actinomycetes from the DSMZ collection.</title>
        <authorList>
            <person name="Nouioui I."/>
        </authorList>
    </citation>
    <scope>NUCLEOTIDE SEQUENCE [LARGE SCALE GENOMIC DNA]</scope>
    <source>
        <strain evidence="9">DSM 45834</strain>
    </source>
</reference>
<evidence type="ECO:0000313" key="9">
    <source>
        <dbReference type="Proteomes" id="UP001183202"/>
    </source>
</evidence>
<dbReference type="PANTHER" id="PTHR30532:SF1">
    <property type="entry name" value="IRON(3+)-HYDROXAMATE-BINDING PROTEIN FHUD"/>
    <property type="match status" value="1"/>
</dbReference>
<evidence type="ECO:0000256" key="1">
    <source>
        <dbReference type="ARBA" id="ARBA00004196"/>
    </source>
</evidence>
<dbReference type="PROSITE" id="PS51257">
    <property type="entry name" value="PROKAR_LIPOPROTEIN"/>
    <property type="match status" value="1"/>
</dbReference>
<dbReference type="SUPFAM" id="SSF53807">
    <property type="entry name" value="Helical backbone' metal receptor"/>
    <property type="match status" value="1"/>
</dbReference>
<feature type="domain" description="Fe/B12 periplasmic-binding" evidence="7">
    <location>
        <begin position="65"/>
        <end position="332"/>
    </location>
</feature>
<evidence type="ECO:0000256" key="4">
    <source>
        <dbReference type="ARBA" id="ARBA00022729"/>
    </source>
</evidence>
<evidence type="ECO:0000256" key="2">
    <source>
        <dbReference type="ARBA" id="ARBA00008814"/>
    </source>
</evidence>
<dbReference type="Pfam" id="PF01497">
    <property type="entry name" value="Peripla_BP_2"/>
    <property type="match status" value="1"/>
</dbReference>
<dbReference type="InterPro" id="IPR051313">
    <property type="entry name" value="Bact_iron-sidero_bind"/>
</dbReference>
<keyword evidence="9" id="KW-1185">Reference proteome</keyword>
<sequence length="332" mass="34160">MTSRPRALRTVLGAVAGLLVLAACGTTEPPAAPAPAAPAPTTAAGPVSLTDSRGKQINLPSPAQRVVALEWNVAEHAVSLGVMPVGVADVTGYGNWVKAEPLDASVADVGVRGEPSIDSIAALRPDLILATDELPDTAVTQMEAFAPVAFVKGNDAKDSIGTMRRNLELVAQATGKGAEASALLSGFDASLADAKTKLAANAGQSFVFTDAYVEGSQVSIRPYAKGSLISDVTEQLGLTNAWTEPGDDVYGLGETDVEGLTAVGGTDHFLYIANAADGGDPFTDQLAANAVWKSLPVVQQGRVERMPDGIWMFGGPTSMEQYVDALVTTLGA</sequence>
<accession>A0ABU2NAJ4</accession>
<evidence type="ECO:0000256" key="3">
    <source>
        <dbReference type="ARBA" id="ARBA00022448"/>
    </source>
</evidence>
<dbReference type="EMBL" id="JAVREJ010000008">
    <property type="protein sequence ID" value="MDT0350503.1"/>
    <property type="molecule type" value="Genomic_DNA"/>
</dbReference>
<feature type="region of interest" description="Disordered" evidence="5">
    <location>
        <begin position="29"/>
        <end position="55"/>
    </location>
</feature>
<organism evidence="8 9">
    <name type="scientific">Pseudonocardia charpentierae</name>
    <dbReference type="NCBI Taxonomy" id="3075545"/>
    <lineage>
        <taxon>Bacteria</taxon>
        <taxon>Bacillati</taxon>
        <taxon>Actinomycetota</taxon>
        <taxon>Actinomycetes</taxon>
        <taxon>Pseudonocardiales</taxon>
        <taxon>Pseudonocardiaceae</taxon>
        <taxon>Pseudonocardia</taxon>
    </lineage>
</organism>
<comment type="similarity">
    <text evidence="2">Belongs to the bacterial solute-binding protein 8 family.</text>
</comment>
<dbReference type="Proteomes" id="UP001183202">
    <property type="component" value="Unassembled WGS sequence"/>
</dbReference>
<proteinExistence type="inferred from homology"/>
<dbReference type="RefSeq" id="WP_311556536.1">
    <property type="nucleotide sequence ID" value="NZ_JAVREJ010000008.1"/>
</dbReference>
<feature type="signal peptide" evidence="6">
    <location>
        <begin position="1"/>
        <end position="22"/>
    </location>
</feature>
<evidence type="ECO:0000256" key="5">
    <source>
        <dbReference type="SAM" id="MobiDB-lite"/>
    </source>
</evidence>
<gene>
    <name evidence="8" type="ORF">RM445_13310</name>
</gene>
<protein>
    <submittedName>
        <fullName evidence="8">Iron-siderophore ABC transporter substrate-binding protein</fullName>
    </submittedName>
</protein>
<dbReference type="Gene3D" id="3.40.50.1980">
    <property type="entry name" value="Nitrogenase molybdenum iron protein domain"/>
    <property type="match status" value="2"/>
</dbReference>
<dbReference type="PANTHER" id="PTHR30532">
    <property type="entry name" value="IRON III DICITRATE-BINDING PERIPLASMIC PROTEIN"/>
    <property type="match status" value="1"/>
</dbReference>
<dbReference type="InterPro" id="IPR002491">
    <property type="entry name" value="ABC_transptr_periplasmic_BD"/>
</dbReference>